<feature type="transmembrane region" description="Helical" evidence="5">
    <location>
        <begin position="293"/>
        <end position="312"/>
    </location>
</feature>
<dbReference type="InterPro" id="IPR024163">
    <property type="entry name" value="Aerotolerance_reg_N"/>
</dbReference>
<dbReference type="PROSITE" id="PS50234">
    <property type="entry name" value="VWFA"/>
    <property type="match status" value="1"/>
</dbReference>
<protein>
    <submittedName>
        <fullName evidence="7">VWFA-related Acidobacterial domain protein</fullName>
    </submittedName>
</protein>
<evidence type="ECO:0000256" key="2">
    <source>
        <dbReference type="ARBA" id="ARBA00022692"/>
    </source>
</evidence>
<keyword evidence="2 5" id="KW-0812">Transmembrane</keyword>
<dbReference type="SUPFAM" id="SSF53300">
    <property type="entry name" value="vWA-like"/>
    <property type="match status" value="1"/>
</dbReference>
<feature type="domain" description="VWFA" evidence="6">
    <location>
        <begin position="87"/>
        <end position="280"/>
    </location>
</feature>
<keyword evidence="4 5" id="KW-0472">Membrane</keyword>
<dbReference type="PANTHER" id="PTHR22550:SF5">
    <property type="entry name" value="LEUCINE ZIPPER PROTEIN 4"/>
    <property type="match status" value="1"/>
</dbReference>
<evidence type="ECO:0000256" key="3">
    <source>
        <dbReference type="ARBA" id="ARBA00022989"/>
    </source>
</evidence>
<dbReference type="AlphaFoldDB" id="A0A399F274"/>
<evidence type="ECO:0000256" key="1">
    <source>
        <dbReference type="ARBA" id="ARBA00022475"/>
    </source>
</evidence>
<dbReference type="EMBL" id="QWKZ01000006">
    <property type="protein sequence ID" value="RIH89369.1"/>
    <property type="molecule type" value="Genomic_DNA"/>
</dbReference>
<dbReference type="Pfam" id="PF13519">
    <property type="entry name" value="VWA_2"/>
    <property type="match status" value="1"/>
</dbReference>
<dbReference type="OrthoDB" id="8882959at2"/>
<evidence type="ECO:0000256" key="4">
    <source>
        <dbReference type="ARBA" id="ARBA00023136"/>
    </source>
</evidence>
<keyword evidence="3 5" id="KW-1133">Transmembrane helix</keyword>
<dbReference type="SMART" id="SM00327">
    <property type="entry name" value="VWA"/>
    <property type="match status" value="1"/>
</dbReference>
<dbReference type="InterPro" id="IPR050768">
    <property type="entry name" value="UPF0353/GerABKA_families"/>
</dbReference>
<evidence type="ECO:0000259" key="6">
    <source>
        <dbReference type="PROSITE" id="PS50234"/>
    </source>
</evidence>
<accession>A0A399F274</accession>
<proteinExistence type="predicted"/>
<evidence type="ECO:0000313" key="7">
    <source>
        <dbReference type="EMBL" id="RIH89369.1"/>
    </source>
</evidence>
<dbReference type="Pfam" id="PF07584">
    <property type="entry name" value="BatA"/>
    <property type="match status" value="1"/>
</dbReference>
<reference evidence="7 8" key="1">
    <citation type="submission" date="2018-08" db="EMBL/GenBank/DDBJ databases">
        <title>Meiothermus luteus KCTC 52599 genome sequencing project.</title>
        <authorList>
            <person name="Da Costa M.S."/>
            <person name="Albuquerque L."/>
            <person name="Raposo P."/>
            <person name="Froufe H.J.C."/>
            <person name="Barroso C.S."/>
            <person name="Egas C."/>
        </authorList>
    </citation>
    <scope>NUCLEOTIDE SEQUENCE [LARGE SCALE GENOMIC DNA]</scope>
    <source>
        <strain evidence="7 8">KCTC 52599</strain>
    </source>
</reference>
<evidence type="ECO:0000256" key="5">
    <source>
        <dbReference type="SAM" id="Phobius"/>
    </source>
</evidence>
<sequence length="319" mass="34503">MAFLWPWALGLLLLLPLLVALYRWARRFPGGAAVLYPDATRALRGPAEQPNLGQRLPPLLYLLALALALLALARPVLPAPRADPKAAVVLAVDVSLSMGATDVAPNRFEAAREALRAFIRGLPEGLRVGLVAFARDAHLLVPPTVRREQLLEAVDHLQLTFGTAIGEAILESLSALPPLSERASAKDPWSLATIVLLTDGRSLSGVDPVEAALEAARQKVRVHTIGIGRPSKGPVPGLPDEYALAARFDEETLREVARLTGGEYRFVDSAKELEEAYRALELGVEVRLERAEATGWLALLAGVFLLLSLALAEFRRRVV</sequence>
<dbReference type="Proteomes" id="UP000265800">
    <property type="component" value="Unassembled WGS sequence"/>
</dbReference>
<dbReference type="InterPro" id="IPR036465">
    <property type="entry name" value="vWFA_dom_sf"/>
</dbReference>
<comment type="caution">
    <text evidence="7">The sequence shown here is derived from an EMBL/GenBank/DDBJ whole genome shotgun (WGS) entry which is preliminary data.</text>
</comment>
<dbReference type="RefSeq" id="WP_119359063.1">
    <property type="nucleotide sequence ID" value="NZ_QWKZ01000006.1"/>
</dbReference>
<name>A0A399F274_9DEIN</name>
<dbReference type="PANTHER" id="PTHR22550">
    <property type="entry name" value="SPORE GERMINATION PROTEIN"/>
    <property type="match status" value="1"/>
</dbReference>
<keyword evidence="8" id="KW-1185">Reference proteome</keyword>
<dbReference type="Gene3D" id="3.40.50.410">
    <property type="entry name" value="von Willebrand factor, type A domain"/>
    <property type="match status" value="1"/>
</dbReference>
<dbReference type="InterPro" id="IPR002035">
    <property type="entry name" value="VWF_A"/>
</dbReference>
<organism evidence="7 8">
    <name type="scientific">Meiothermus luteus</name>
    <dbReference type="NCBI Taxonomy" id="2026184"/>
    <lineage>
        <taxon>Bacteria</taxon>
        <taxon>Thermotogati</taxon>
        <taxon>Deinococcota</taxon>
        <taxon>Deinococci</taxon>
        <taxon>Thermales</taxon>
        <taxon>Thermaceae</taxon>
        <taxon>Meiothermus</taxon>
    </lineage>
</organism>
<evidence type="ECO:0000313" key="8">
    <source>
        <dbReference type="Proteomes" id="UP000265800"/>
    </source>
</evidence>
<gene>
    <name evidence="7" type="ORF">Mlute_00364</name>
</gene>
<keyword evidence="1" id="KW-1003">Cell membrane</keyword>